<reference evidence="1 2" key="1">
    <citation type="journal article" date="2020" name="Arch. Microbiol.">
        <title>Bradyrhizobium campsiandrae sp. nov., a nitrogen-fixing bacterial strain isolated from a native leguminous tree from the Amazon adapted to flooded conditions.</title>
        <authorList>
            <person name="Cabral Michel D."/>
            <person name="Martins da Costa E."/>
            <person name="Azarias Guimaraes A."/>
            <person name="Soares de Carvalho T."/>
            <person name="Santos de Castro Caputo P."/>
            <person name="Willems A."/>
            <person name="de Souza Moreira F.M."/>
        </authorList>
    </citation>
    <scope>NUCLEOTIDE SEQUENCE [LARGE SCALE GENOMIC DNA]</scope>
    <source>
        <strain evidence="2">INPA 384B</strain>
    </source>
</reference>
<comment type="caution">
    <text evidence="1">The sequence shown here is derived from an EMBL/GenBank/DDBJ whole genome shotgun (WGS) entry which is preliminary data.</text>
</comment>
<proteinExistence type="predicted"/>
<gene>
    <name evidence="1" type="ORF">HA482_29825</name>
</gene>
<name>A0ABR7UFP4_9BRAD</name>
<evidence type="ECO:0000313" key="1">
    <source>
        <dbReference type="EMBL" id="MBC9982411.1"/>
    </source>
</evidence>
<dbReference type="EMBL" id="JAATTO010000050">
    <property type="protein sequence ID" value="MBC9982411.1"/>
    <property type="molecule type" value="Genomic_DNA"/>
</dbReference>
<accession>A0ABR7UFP4</accession>
<organism evidence="1 2">
    <name type="scientific">Bradyrhizobium campsiandrae</name>
    <dbReference type="NCBI Taxonomy" id="1729892"/>
    <lineage>
        <taxon>Bacteria</taxon>
        <taxon>Pseudomonadati</taxon>
        <taxon>Pseudomonadota</taxon>
        <taxon>Alphaproteobacteria</taxon>
        <taxon>Hyphomicrobiales</taxon>
        <taxon>Nitrobacteraceae</taxon>
        <taxon>Bradyrhizobium</taxon>
    </lineage>
</organism>
<dbReference type="Proteomes" id="UP000639516">
    <property type="component" value="Unassembled WGS sequence"/>
</dbReference>
<dbReference type="RefSeq" id="WP_188099890.1">
    <property type="nucleotide sequence ID" value="NZ_JAANIH010000015.1"/>
</dbReference>
<keyword evidence="2" id="KW-1185">Reference proteome</keyword>
<protein>
    <submittedName>
        <fullName evidence="1">Uncharacterized protein</fullName>
    </submittedName>
</protein>
<evidence type="ECO:0000313" key="2">
    <source>
        <dbReference type="Proteomes" id="UP000639516"/>
    </source>
</evidence>
<sequence length="76" mass="8114">MMPDSITSVLLAALNAADEAVERDSTLAEPINAEVAPAAQALANFARLSMPDFAEDRPNRFAATICLSMEKFRSAS</sequence>